<evidence type="ECO:0000313" key="2">
    <source>
        <dbReference type="Proteomes" id="UP000509568"/>
    </source>
</evidence>
<dbReference type="Proteomes" id="UP000509568">
    <property type="component" value="Chromosome"/>
</dbReference>
<evidence type="ECO:0000313" key="1">
    <source>
        <dbReference type="EMBL" id="QKZ04372.1"/>
    </source>
</evidence>
<organism evidence="1 2">
    <name type="scientific">Pseudomonas eucalypticola</name>
    <dbReference type="NCBI Taxonomy" id="2599595"/>
    <lineage>
        <taxon>Bacteria</taxon>
        <taxon>Pseudomonadati</taxon>
        <taxon>Pseudomonadota</taxon>
        <taxon>Gammaproteobacteria</taxon>
        <taxon>Pseudomonadales</taxon>
        <taxon>Pseudomonadaceae</taxon>
        <taxon>Pseudomonas</taxon>
    </lineage>
</organism>
<dbReference type="EMBL" id="CP056030">
    <property type="protein sequence ID" value="QKZ04372.1"/>
    <property type="molecule type" value="Genomic_DNA"/>
</dbReference>
<name>A0A7D5D730_9PSED</name>
<gene>
    <name evidence="1" type="ORF">HWQ56_11465</name>
</gene>
<protein>
    <submittedName>
        <fullName evidence="1">Uncharacterized protein</fullName>
    </submittedName>
</protein>
<keyword evidence="2" id="KW-1185">Reference proteome</keyword>
<dbReference type="KEGG" id="pez:HWQ56_11465"/>
<sequence>MIKAIKQVNDALDQQMELNFFLANQLIQLSPAHERDPLKQQLHARLSALREHTLMAASTLDALKERPALARSGGLTRLKRWITRY</sequence>
<proteinExistence type="predicted"/>
<reference evidence="1 2" key="1">
    <citation type="submission" date="2020-06" db="EMBL/GenBank/DDBJ databases">
        <title>Pseudomonas eucalypticola sp. nov., an endophyte of Eucalyptus dunnii leaves with biocontrol ability of eucalyptus leaf blight.</title>
        <authorList>
            <person name="Liu Y."/>
            <person name="Song Z."/>
            <person name="Zeng H."/>
            <person name="Lu M."/>
            <person name="Wang X."/>
            <person name="Lian X."/>
            <person name="Zhang Q."/>
        </authorList>
    </citation>
    <scope>NUCLEOTIDE SEQUENCE [LARGE SCALE GENOMIC DNA]</scope>
    <source>
        <strain evidence="1 2">NP-1</strain>
    </source>
</reference>
<accession>A0A7D5D730</accession>
<dbReference type="RefSeq" id="WP_176570551.1">
    <property type="nucleotide sequence ID" value="NZ_CP056030.1"/>
</dbReference>
<dbReference type="AlphaFoldDB" id="A0A7D5D730"/>